<dbReference type="Proteomes" id="UP001210865">
    <property type="component" value="Chromosome"/>
</dbReference>
<keyword evidence="4 5" id="KW-0472">Membrane</keyword>
<organism evidence="6 7">
    <name type="scientific">Sphingomonas abietis</name>
    <dbReference type="NCBI Taxonomy" id="3012344"/>
    <lineage>
        <taxon>Bacteria</taxon>
        <taxon>Pseudomonadati</taxon>
        <taxon>Pseudomonadota</taxon>
        <taxon>Alphaproteobacteria</taxon>
        <taxon>Sphingomonadales</taxon>
        <taxon>Sphingomonadaceae</taxon>
        <taxon>Sphingomonas</taxon>
    </lineage>
</organism>
<feature type="transmembrane region" description="Helical" evidence="5">
    <location>
        <begin position="6"/>
        <end position="34"/>
    </location>
</feature>
<gene>
    <name evidence="6" type="ORF">PBT88_09195</name>
</gene>
<feature type="transmembrane region" description="Helical" evidence="5">
    <location>
        <begin position="46"/>
        <end position="64"/>
    </location>
</feature>
<dbReference type="Pfam" id="PF07869">
    <property type="entry name" value="DUF1656"/>
    <property type="match status" value="1"/>
</dbReference>
<accession>A0ABY7NV15</accession>
<reference evidence="6 7" key="1">
    <citation type="submission" date="2022-12" db="EMBL/GenBank/DDBJ databases">
        <title>Sphingomonas abieness sp. nov., an endophytic bacterium isolated from Abies koreana.</title>
        <authorList>
            <person name="Jiang L."/>
            <person name="Lee J."/>
        </authorList>
    </citation>
    <scope>NUCLEOTIDE SEQUENCE [LARGE SCALE GENOMIC DNA]</scope>
    <source>
        <strain evidence="7">PAMB 00755</strain>
    </source>
</reference>
<dbReference type="EMBL" id="CP115174">
    <property type="protein sequence ID" value="WBO24256.1"/>
    <property type="molecule type" value="Genomic_DNA"/>
</dbReference>
<sequence>MTHDFLIGGVILSPIVPELLIAVLLTALLSIVLMRLGFYRATWHRPLVEISFFCMILGAIVALTPDGTPLWGADTNAGAEQ</sequence>
<proteinExistence type="predicted"/>
<dbReference type="InterPro" id="IPR012451">
    <property type="entry name" value="DUF1656"/>
</dbReference>
<keyword evidence="1" id="KW-1003">Cell membrane</keyword>
<name>A0ABY7NV15_9SPHN</name>
<evidence type="ECO:0000256" key="5">
    <source>
        <dbReference type="SAM" id="Phobius"/>
    </source>
</evidence>
<keyword evidence="7" id="KW-1185">Reference proteome</keyword>
<keyword evidence="3 5" id="KW-1133">Transmembrane helix</keyword>
<evidence type="ECO:0000256" key="2">
    <source>
        <dbReference type="ARBA" id="ARBA00022692"/>
    </source>
</evidence>
<evidence type="ECO:0000256" key="4">
    <source>
        <dbReference type="ARBA" id="ARBA00023136"/>
    </source>
</evidence>
<dbReference type="RefSeq" id="WP_270078885.1">
    <property type="nucleotide sequence ID" value="NZ_CP115174.1"/>
</dbReference>
<evidence type="ECO:0000313" key="6">
    <source>
        <dbReference type="EMBL" id="WBO24256.1"/>
    </source>
</evidence>
<evidence type="ECO:0000256" key="3">
    <source>
        <dbReference type="ARBA" id="ARBA00022989"/>
    </source>
</evidence>
<keyword evidence="2 5" id="KW-0812">Transmembrane</keyword>
<protein>
    <submittedName>
        <fullName evidence="6">DUF1656 domain-containing protein</fullName>
    </submittedName>
</protein>
<evidence type="ECO:0000256" key="1">
    <source>
        <dbReference type="ARBA" id="ARBA00022475"/>
    </source>
</evidence>
<evidence type="ECO:0000313" key="7">
    <source>
        <dbReference type="Proteomes" id="UP001210865"/>
    </source>
</evidence>